<dbReference type="EMBL" id="DXAQ01000061">
    <property type="protein sequence ID" value="HIZ89072.1"/>
    <property type="molecule type" value="Genomic_DNA"/>
</dbReference>
<reference evidence="1" key="1">
    <citation type="journal article" date="2021" name="PeerJ">
        <title>Extensive microbial diversity within the chicken gut microbiome revealed by metagenomics and culture.</title>
        <authorList>
            <person name="Gilroy R."/>
            <person name="Ravi A."/>
            <person name="Getino M."/>
            <person name="Pursley I."/>
            <person name="Horton D.L."/>
            <person name="Alikhan N.F."/>
            <person name="Baker D."/>
            <person name="Gharbi K."/>
            <person name="Hall N."/>
            <person name="Watson M."/>
            <person name="Adriaenssens E.M."/>
            <person name="Foster-Nyarko E."/>
            <person name="Jarju S."/>
            <person name="Secka A."/>
            <person name="Antonio M."/>
            <person name="Oren A."/>
            <person name="Chaudhuri R.R."/>
            <person name="La Ragione R."/>
            <person name="Hildebrand F."/>
            <person name="Pallen M.J."/>
        </authorList>
    </citation>
    <scope>NUCLEOTIDE SEQUENCE</scope>
    <source>
        <strain evidence="1">ChiW4-1371</strain>
    </source>
</reference>
<reference evidence="1" key="2">
    <citation type="submission" date="2021-04" db="EMBL/GenBank/DDBJ databases">
        <authorList>
            <person name="Gilroy R."/>
        </authorList>
    </citation>
    <scope>NUCLEOTIDE SEQUENCE</scope>
    <source>
        <strain evidence="1">ChiW4-1371</strain>
    </source>
</reference>
<sequence length="419" mass="50463">MNNKKVSIQELMQIVVKKYNIDDITFSKKAIEKCMRDIFHDKKSPYNSYIETVSTKNNKTSYFYYIEVTDETIQLMTNLIVLYNMAGPVILKNLILKNKFKKHIFDERINKIANDMRQLELLAVNQDVLYKLLGECNRQKDSNGISSDKNNILFADFIKSIDIIHELSSSKISHSKGLTYNDIQLLFYPNKINIENYKDKLIRDIEISLHNNQFFISEEIIDEAVTKYPEEIIFYYLKFKIYYKAERLAARNFSMEYLTEDNRLDHPELLDIFRDDAVSYRNKIIDILLKILELWPEDKRKFKQRKYKQIEYNEILYYLIRYRNMLPAEYKVINDDKEVDTSCYTEQFFKDSYELYKKECGLYDNGNISYSYEVFKNNFLNRCKNKESYFFVQNPYLRFPCLGYKYEESKRDKEILSYI</sequence>
<name>A0A9D2GTG1_9BACT</name>
<evidence type="ECO:0000313" key="2">
    <source>
        <dbReference type="Proteomes" id="UP000824176"/>
    </source>
</evidence>
<feature type="non-terminal residue" evidence="1">
    <location>
        <position position="419"/>
    </location>
</feature>
<accession>A0A9D2GTG1</accession>
<dbReference type="Proteomes" id="UP000824176">
    <property type="component" value="Unassembled WGS sequence"/>
</dbReference>
<dbReference type="AlphaFoldDB" id="A0A9D2GTG1"/>
<protein>
    <submittedName>
        <fullName evidence="1">Uncharacterized protein</fullName>
    </submittedName>
</protein>
<evidence type="ECO:0000313" key="1">
    <source>
        <dbReference type="EMBL" id="HIZ89072.1"/>
    </source>
</evidence>
<gene>
    <name evidence="1" type="ORF">H9804_03940</name>
</gene>
<comment type="caution">
    <text evidence="1">The sequence shown here is derived from an EMBL/GenBank/DDBJ whole genome shotgun (WGS) entry which is preliminary data.</text>
</comment>
<proteinExistence type="predicted"/>
<organism evidence="1 2">
    <name type="scientific">Candidatus Mucispirillum faecigallinarum</name>
    <dbReference type="NCBI Taxonomy" id="2838699"/>
    <lineage>
        <taxon>Bacteria</taxon>
        <taxon>Pseudomonadati</taxon>
        <taxon>Deferribacterota</taxon>
        <taxon>Deferribacteres</taxon>
        <taxon>Deferribacterales</taxon>
        <taxon>Mucispirillaceae</taxon>
        <taxon>Mucispirillum</taxon>
    </lineage>
</organism>